<dbReference type="Proteomes" id="UP001314205">
    <property type="component" value="Unassembled WGS sequence"/>
</dbReference>
<organism evidence="2 3">
    <name type="scientific">Parnassius mnemosyne</name>
    <name type="common">clouded apollo</name>
    <dbReference type="NCBI Taxonomy" id="213953"/>
    <lineage>
        <taxon>Eukaryota</taxon>
        <taxon>Metazoa</taxon>
        <taxon>Ecdysozoa</taxon>
        <taxon>Arthropoda</taxon>
        <taxon>Hexapoda</taxon>
        <taxon>Insecta</taxon>
        <taxon>Pterygota</taxon>
        <taxon>Neoptera</taxon>
        <taxon>Endopterygota</taxon>
        <taxon>Lepidoptera</taxon>
        <taxon>Glossata</taxon>
        <taxon>Ditrysia</taxon>
        <taxon>Papilionoidea</taxon>
        <taxon>Papilionidae</taxon>
        <taxon>Parnassiinae</taxon>
        <taxon>Parnassini</taxon>
        <taxon>Parnassius</taxon>
        <taxon>Driopa</taxon>
    </lineage>
</organism>
<protein>
    <submittedName>
        <fullName evidence="2">Uncharacterized protein</fullName>
    </submittedName>
</protein>
<accession>A0AAV1MA78</accession>
<gene>
    <name evidence="2" type="ORF">PARMNEM_LOCUS22782</name>
</gene>
<dbReference type="EMBL" id="CAVLGL010000159">
    <property type="protein sequence ID" value="CAK1604583.1"/>
    <property type="molecule type" value="Genomic_DNA"/>
</dbReference>
<dbReference type="AlphaFoldDB" id="A0AAV1MA78"/>
<keyword evidence="1" id="KW-0732">Signal</keyword>
<evidence type="ECO:0000313" key="3">
    <source>
        <dbReference type="Proteomes" id="UP001314205"/>
    </source>
</evidence>
<proteinExistence type="predicted"/>
<evidence type="ECO:0000313" key="2">
    <source>
        <dbReference type="EMBL" id="CAK1604583.1"/>
    </source>
</evidence>
<sequence>MYLKNLFVFLFLMIHFVYGNRKPITFKIDKKEIVQAVRSVFTKDFLQRLAVTIADIAAKRFVEVVMEKMEHNRYIGFERATNETTNKHSKDMNMKGKRGLLQLLKEPSPDGDNLDLATEISKEQTEDAQKQIPVIGIMKINGVYYRRLLGLL</sequence>
<keyword evidence="3" id="KW-1185">Reference proteome</keyword>
<reference evidence="2 3" key="1">
    <citation type="submission" date="2023-11" db="EMBL/GenBank/DDBJ databases">
        <authorList>
            <person name="Hedman E."/>
            <person name="Englund M."/>
            <person name="Stromberg M."/>
            <person name="Nyberg Akerstrom W."/>
            <person name="Nylinder S."/>
            <person name="Jareborg N."/>
            <person name="Kallberg Y."/>
            <person name="Kronander E."/>
        </authorList>
    </citation>
    <scope>NUCLEOTIDE SEQUENCE [LARGE SCALE GENOMIC DNA]</scope>
</reference>
<comment type="caution">
    <text evidence="2">The sequence shown here is derived from an EMBL/GenBank/DDBJ whole genome shotgun (WGS) entry which is preliminary data.</text>
</comment>
<evidence type="ECO:0000256" key="1">
    <source>
        <dbReference type="SAM" id="SignalP"/>
    </source>
</evidence>
<name>A0AAV1MA78_9NEOP</name>
<feature type="chain" id="PRO_5043807837" evidence="1">
    <location>
        <begin position="20"/>
        <end position="152"/>
    </location>
</feature>
<feature type="signal peptide" evidence="1">
    <location>
        <begin position="1"/>
        <end position="19"/>
    </location>
</feature>